<feature type="compositionally biased region" description="Polar residues" evidence="1">
    <location>
        <begin position="150"/>
        <end position="161"/>
    </location>
</feature>
<feature type="compositionally biased region" description="Basic and acidic residues" evidence="1">
    <location>
        <begin position="1"/>
        <end position="10"/>
    </location>
</feature>
<reference evidence="2 3" key="1">
    <citation type="journal article" date="2023" name="ISME J.">
        <title>Thermophilic Dehalococcoidia with unusual traits shed light on an unexpected past.</title>
        <authorList>
            <person name="Palmer M."/>
            <person name="Covington J.K."/>
            <person name="Zhou E.M."/>
            <person name="Thomas S.C."/>
            <person name="Habib N."/>
            <person name="Seymour C.O."/>
            <person name="Lai D."/>
            <person name="Johnston J."/>
            <person name="Hashimi A."/>
            <person name="Jiao J.Y."/>
            <person name="Muok A.R."/>
            <person name="Liu L."/>
            <person name="Xian W.D."/>
            <person name="Zhi X.Y."/>
            <person name="Li M.M."/>
            <person name="Silva L.P."/>
            <person name="Bowen B.P."/>
            <person name="Louie K."/>
            <person name="Briegel A."/>
            <person name="Pett-Ridge J."/>
            <person name="Weber P.K."/>
            <person name="Tocheva E.I."/>
            <person name="Woyke T."/>
            <person name="Northen T.R."/>
            <person name="Mayali X."/>
            <person name="Li W.J."/>
            <person name="Hedlund B.P."/>
        </authorList>
    </citation>
    <scope>NUCLEOTIDE SEQUENCE [LARGE SCALE GENOMIC DNA]</scope>
    <source>
        <strain evidence="2 3">YIM 72310</strain>
    </source>
</reference>
<dbReference type="EMBL" id="CP115149">
    <property type="protein sequence ID" value="WBL37001.1"/>
    <property type="molecule type" value="Genomic_DNA"/>
</dbReference>
<evidence type="ECO:0000313" key="3">
    <source>
        <dbReference type="Proteomes" id="UP001212803"/>
    </source>
</evidence>
<feature type="compositionally biased region" description="Low complexity" evidence="1">
    <location>
        <begin position="40"/>
        <end position="61"/>
    </location>
</feature>
<dbReference type="Proteomes" id="UP001212803">
    <property type="component" value="Chromosome"/>
</dbReference>
<sequence length="183" mass="18850">MPREEPHELLCRALTGPSSTAPGRSEKTRLAMSSDHAWNRSRSSPSTPSTAAITSAGSGRANSAERSTGPSAAASAASRSSAIARMRASSPLTARGVNAAASGSRSRVCAGGSRKFSHACSISTARWNAAERPCAARSNVSIRSDESRSPSRNPAATSACESTAHARWRALHCTSPASSARAK</sequence>
<organism evidence="2 3">
    <name type="scientific">Tepidiforma flava</name>
    <dbReference type="NCBI Taxonomy" id="3004094"/>
    <lineage>
        <taxon>Bacteria</taxon>
        <taxon>Bacillati</taxon>
        <taxon>Chloroflexota</taxon>
        <taxon>Tepidiformia</taxon>
        <taxon>Tepidiformales</taxon>
        <taxon>Tepidiformaceae</taxon>
        <taxon>Tepidiforma</taxon>
    </lineage>
</organism>
<evidence type="ECO:0000313" key="2">
    <source>
        <dbReference type="EMBL" id="WBL37001.1"/>
    </source>
</evidence>
<feature type="region of interest" description="Disordered" evidence="1">
    <location>
        <begin position="1"/>
        <end position="113"/>
    </location>
</feature>
<feature type="region of interest" description="Disordered" evidence="1">
    <location>
        <begin position="129"/>
        <end position="161"/>
    </location>
</feature>
<feature type="compositionally biased region" description="Low complexity" evidence="1">
    <location>
        <begin position="71"/>
        <end position="90"/>
    </location>
</feature>
<dbReference type="RefSeq" id="WP_270057515.1">
    <property type="nucleotide sequence ID" value="NZ_CP115149.1"/>
</dbReference>
<evidence type="ECO:0000256" key="1">
    <source>
        <dbReference type="SAM" id="MobiDB-lite"/>
    </source>
</evidence>
<accession>A0ABY7MBN0</accession>
<name>A0ABY7MBN0_9CHLR</name>
<gene>
    <name evidence="2" type="ORF">O0235_05395</name>
</gene>
<protein>
    <submittedName>
        <fullName evidence="2">Uncharacterized protein</fullName>
    </submittedName>
</protein>
<keyword evidence="3" id="KW-1185">Reference proteome</keyword>
<proteinExistence type="predicted"/>